<evidence type="ECO:0000259" key="3">
    <source>
        <dbReference type="PROSITE" id="PS51186"/>
    </source>
</evidence>
<dbReference type="InterPro" id="IPR050832">
    <property type="entry name" value="Bact_Acetyltransf"/>
</dbReference>
<dbReference type="Pfam" id="PF00583">
    <property type="entry name" value="Acetyltransf_1"/>
    <property type="match status" value="1"/>
</dbReference>
<dbReference type="EMBL" id="LJJC01000004">
    <property type="protein sequence ID" value="KQL54276.1"/>
    <property type="molecule type" value="Genomic_DNA"/>
</dbReference>
<comment type="caution">
    <text evidence="4">The sequence shown here is derived from an EMBL/GenBank/DDBJ whole genome shotgun (WGS) entry which is preliminary data.</text>
</comment>
<accession>A0A0Q3WY16</accession>
<dbReference type="CDD" id="cd04301">
    <property type="entry name" value="NAT_SF"/>
    <property type="match status" value="1"/>
</dbReference>
<keyword evidence="5" id="KW-1185">Reference proteome</keyword>
<proteinExistence type="predicted"/>
<keyword evidence="1" id="KW-0808">Transferase</keyword>
<evidence type="ECO:0000256" key="2">
    <source>
        <dbReference type="ARBA" id="ARBA00023315"/>
    </source>
</evidence>
<dbReference type="Proteomes" id="UP000051888">
    <property type="component" value="Unassembled WGS sequence"/>
</dbReference>
<dbReference type="PATRIC" id="fig|157838.3.peg.2831"/>
<dbReference type="AlphaFoldDB" id="A0A0Q3WY16"/>
<evidence type="ECO:0000256" key="1">
    <source>
        <dbReference type="ARBA" id="ARBA00022679"/>
    </source>
</evidence>
<dbReference type="PROSITE" id="PS51186">
    <property type="entry name" value="GNAT"/>
    <property type="match status" value="1"/>
</dbReference>
<dbReference type="PANTHER" id="PTHR43877">
    <property type="entry name" value="AMINOALKYLPHOSPHONATE N-ACETYLTRANSFERASE-RELATED-RELATED"/>
    <property type="match status" value="1"/>
</dbReference>
<protein>
    <recommendedName>
        <fullName evidence="3">N-acetyltransferase domain-containing protein</fullName>
    </recommendedName>
</protein>
<dbReference type="GO" id="GO:0016747">
    <property type="term" value="F:acyltransferase activity, transferring groups other than amino-acyl groups"/>
    <property type="evidence" value="ECO:0007669"/>
    <property type="project" value="InterPro"/>
</dbReference>
<dbReference type="Gene3D" id="3.40.630.30">
    <property type="match status" value="1"/>
</dbReference>
<dbReference type="SUPFAM" id="SSF55729">
    <property type="entry name" value="Acyl-CoA N-acyltransferases (Nat)"/>
    <property type="match status" value="1"/>
</dbReference>
<evidence type="ECO:0000313" key="4">
    <source>
        <dbReference type="EMBL" id="KQL54276.1"/>
    </source>
</evidence>
<dbReference type="InterPro" id="IPR000182">
    <property type="entry name" value="GNAT_dom"/>
</dbReference>
<dbReference type="STRING" id="157838.AN964_12755"/>
<dbReference type="OrthoDB" id="9776689at2"/>
<feature type="domain" description="N-acetyltransferase" evidence="3">
    <location>
        <begin position="8"/>
        <end position="159"/>
    </location>
</feature>
<sequence>MNTITESIKIVKYHEDLAKSIADMWNESRDSWGGDASVTTEEQVKKQQANSEDLVLYLALDNEKVVGYCGISEYKEDSNALYIRLLNVHPDYHGKKIGKHLVLKAVEKTVELGFPRIDLYTWPGNVKAVPLYKKCGFFWEDRDDTTHLMNFIPMVLQNELIKPHFEHLDWYKDNVRAIEVKPDGIKENGFTYFEYVWENETRFLRVQIEKSGRGIRLIETNDVLMEASINEHNQIEGRESVIELLVRSKSAEKLSVAIEGYENERIHVNGKQVTNIPHEDTFKIPVHIKDGEEPNEWVTHPRAEVKITINGLSSLFAIGIYPKKALKVKTVYHPKKYDLNKEQYCFLELENHLKKTAEVIVELQNNDQVEWKNHIVKTEISEKGIIKIPFIIQKYGFLQSECSIKVQSAEETFEWKEPLAFPIPAFGIKAGGYDKDYIYLQNGFYKVQVRKRNNTISLGNGQNWSQRTFLLPPKFGKPYIGELSKKQVSTFEWDHNTTAAKMKLYYDVQKPYRMKLSLCFELFAEGLLNYWVEIENQSENSFENVFVFQPIQHHLNQTYMPIKNEIVYFNDARMTHFGELNSKDVSGNWIFSDNEKEPHGITWSESVQLGFDGWYFYLEEELGMVRPNETVKAKPVNFSLGAIKNVEDFQNFANQNTATKSIAKEIELKPERSNPVIKNNQHTLILEQIQNRYFDGKLKILENGKGVQEVPVKYEDNQNQSIGYQSNTTGFIPIQYELENESKKIEGSLLLLHQGQSGIKMNQVEDGKHVSCEIENGDLKFKAAASFFPTLYSISYKGQEWLDSMYPEPKPKAWWNPWAGGMWSYLSGISLFSFLKETSKSCFVKKIDKLQNEWQGLVIETTLEKHEKWKGLNIRQYFLTLPGVPIIAHFTELEHMNQYINQYLVTEMWWKKNALNETIVQLQNKSGSKKFRAGFEEHDFQISNPYTITGSDETQKLQVFSTSTDLESDCVLSEEFAQAATATYLNIEPGTKFASKPVFLLFPEKSYNKEMLESLKWIQF</sequence>
<organism evidence="4 5">
    <name type="scientific">Heyndrickxia shackletonii</name>
    <dbReference type="NCBI Taxonomy" id="157838"/>
    <lineage>
        <taxon>Bacteria</taxon>
        <taxon>Bacillati</taxon>
        <taxon>Bacillota</taxon>
        <taxon>Bacilli</taxon>
        <taxon>Bacillales</taxon>
        <taxon>Bacillaceae</taxon>
        <taxon>Heyndrickxia</taxon>
    </lineage>
</organism>
<keyword evidence="2" id="KW-0012">Acyltransferase</keyword>
<evidence type="ECO:0000313" key="5">
    <source>
        <dbReference type="Proteomes" id="UP000051888"/>
    </source>
</evidence>
<reference evidence="4 5" key="1">
    <citation type="submission" date="2015-09" db="EMBL/GenBank/DDBJ databases">
        <title>Genome sequencing project for genomic taxonomy and phylogenomics of Bacillus-like bacteria.</title>
        <authorList>
            <person name="Liu B."/>
            <person name="Wang J."/>
            <person name="Zhu Y."/>
            <person name="Liu G."/>
            <person name="Chen Q."/>
            <person name="Chen Z."/>
            <person name="Lan J."/>
            <person name="Che J."/>
            <person name="Ge C."/>
            <person name="Shi H."/>
            <person name="Pan Z."/>
            <person name="Liu X."/>
        </authorList>
    </citation>
    <scope>NUCLEOTIDE SEQUENCE [LARGE SCALE GENOMIC DNA]</scope>
    <source>
        <strain evidence="4 5">LMG 18435</strain>
    </source>
</reference>
<name>A0A0Q3WY16_9BACI</name>
<gene>
    <name evidence="4" type="ORF">AN964_12755</name>
</gene>
<dbReference type="InterPro" id="IPR016181">
    <property type="entry name" value="Acyl_CoA_acyltransferase"/>
</dbReference>
<dbReference type="RefSeq" id="WP_055740041.1">
    <property type="nucleotide sequence ID" value="NZ_JAAIWL010000030.1"/>
</dbReference>